<dbReference type="AlphaFoldDB" id="A0A8S1R702"/>
<feature type="compositionally biased region" description="Polar residues" evidence="2">
    <location>
        <begin position="82"/>
        <end position="92"/>
    </location>
</feature>
<evidence type="ECO:0000313" key="4">
    <source>
        <dbReference type="EMBL" id="CAD8123239.1"/>
    </source>
</evidence>
<dbReference type="Proteomes" id="UP000692954">
    <property type="component" value="Unassembled WGS sequence"/>
</dbReference>
<dbReference type="SMART" id="SM00454">
    <property type="entry name" value="SAM"/>
    <property type="match status" value="1"/>
</dbReference>
<organism evidence="4 5">
    <name type="scientific">Paramecium sonneborni</name>
    <dbReference type="NCBI Taxonomy" id="65129"/>
    <lineage>
        <taxon>Eukaryota</taxon>
        <taxon>Sar</taxon>
        <taxon>Alveolata</taxon>
        <taxon>Ciliophora</taxon>
        <taxon>Intramacronucleata</taxon>
        <taxon>Oligohymenophorea</taxon>
        <taxon>Peniculida</taxon>
        <taxon>Parameciidae</taxon>
        <taxon>Paramecium</taxon>
    </lineage>
</organism>
<reference evidence="4" key="1">
    <citation type="submission" date="2021-01" db="EMBL/GenBank/DDBJ databases">
        <authorList>
            <consortium name="Genoscope - CEA"/>
            <person name="William W."/>
        </authorList>
    </citation>
    <scope>NUCLEOTIDE SEQUENCE</scope>
</reference>
<accession>A0A8S1R702</accession>
<proteinExistence type="predicted"/>
<evidence type="ECO:0000256" key="1">
    <source>
        <dbReference type="SAM" id="Coils"/>
    </source>
</evidence>
<dbReference type="OrthoDB" id="1919336at2759"/>
<evidence type="ECO:0000256" key="2">
    <source>
        <dbReference type="SAM" id="MobiDB-lite"/>
    </source>
</evidence>
<feature type="compositionally biased region" description="Low complexity" evidence="2">
    <location>
        <begin position="94"/>
        <end position="107"/>
    </location>
</feature>
<evidence type="ECO:0000313" key="5">
    <source>
        <dbReference type="Proteomes" id="UP000692954"/>
    </source>
</evidence>
<keyword evidence="1" id="KW-0175">Coiled coil</keyword>
<feature type="region of interest" description="Disordered" evidence="2">
    <location>
        <begin position="82"/>
        <end position="118"/>
    </location>
</feature>
<feature type="region of interest" description="Disordered" evidence="2">
    <location>
        <begin position="37"/>
        <end position="56"/>
    </location>
</feature>
<dbReference type="EMBL" id="CAJJDN010000143">
    <property type="protein sequence ID" value="CAD8123239.1"/>
    <property type="molecule type" value="Genomic_DNA"/>
</dbReference>
<dbReference type="Pfam" id="PF00536">
    <property type="entry name" value="SAM_1"/>
    <property type="match status" value="1"/>
</dbReference>
<gene>
    <name evidence="4" type="ORF">PSON_ATCC_30995.1.T1430120</name>
</gene>
<feature type="coiled-coil region" evidence="1">
    <location>
        <begin position="200"/>
        <end position="227"/>
    </location>
</feature>
<dbReference type="InterPro" id="IPR001660">
    <property type="entry name" value="SAM"/>
</dbReference>
<evidence type="ECO:0000259" key="3">
    <source>
        <dbReference type="SMART" id="SM00454"/>
    </source>
</evidence>
<sequence length="421" mass="49618">MNQKLKKKSQSKGNTQKLQVEVDIMEQRIVGLKQILQSQKESNKERMLVSQGSTRWSAASTNIPLRNYGKHVLEKHREVAKTLQQKNKQNKVGSRPSSRSSSISKQSKQSEDKRVQNESYLTQSLNFTEKNSANENLKRALQVQQQYCNEVVKFLTSINLDKHAGVILENGFDEMDLLKEISVDHLKDMNIPPMEARKLLNRVQKLVELEEKRIVQSQKQAQRLKESQSHISEITNSEIYNEEEQHRLFQEAVMEYRQQQQKQQKEQKEQAIQHTEEILIEDESLGYISSRKNKKEEQQRNKMKFLLSGGNEWKMFDIDYDQNQGTDQQPVIIDKTSCYQCYRLFDQKYVVNNNGKEFCSKECVEQYKLQNIYLCRSQSCARQIDITQAYYDIGQWFCNQDCFKQYQWECVNIRGRTHISL</sequence>
<name>A0A8S1R702_9CILI</name>
<protein>
    <recommendedName>
        <fullName evidence="3">SAM domain-containing protein</fullName>
    </recommendedName>
</protein>
<keyword evidence="5" id="KW-1185">Reference proteome</keyword>
<comment type="caution">
    <text evidence="4">The sequence shown here is derived from an EMBL/GenBank/DDBJ whole genome shotgun (WGS) entry which is preliminary data.</text>
</comment>
<dbReference type="CDD" id="cd09487">
    <property type="entry name" value="SAM_superfamily"/>
    <property type="match status" value="1"/>
</dbReference>
<feature type="domain" description="SAM" evidence="3">
    <location>
        <begin position="143"/>
        <end position="209"/>
    </location>
</feature>